<gene>
    <name evidence="3" type="ORF">URODEC1_LOCUS114112</name>
</gene>
<dbReference type="Pfam" id="PF00646">
    <property type="entry name" value="F-box"/>
    <property type="match status" value="1"/>
</dbReference>
<reference evidence="3 4" key="2">
    <citation type="submission" date="2024-10" db="EMBL/GenBank/DDBJ databases">
        <authorList>
            <person name="Ryan C."/>
        </authorList>
    </citation>
    <scope>NUCLEOTIDE SEQUENCE [LARGE SCALE GENOMIC DNA]</scope>
</reference>
<dbReference type="SMART" id="SM00256">
    <property type="entry name" value="FBOX"/>
    <property type="match status" value="1"/>
</dbReference>
<protein>
    <recommendedName>
        <fullName evidence="2">F-box domain-containing protein</fullName>
    </recommendedName>
</protein>
<feature type="region of interest" description="Disordered" evidence="1">
    <location>
        <begin position="1"/>
        <end position="21"/>
    </location>
</feature>
<dbReference type="InterPro" id="IPR036047">
    <property type="entry name" value="F-box-like_dom_sf"/>
</dbReference>
<name>A0ABC9GAA7_9POAL</name>
<feature type="compositionally biased region" description="Basic and acidic residues" evidence="1">
    <location>
        <begin position="7"/>
        <end position="19"/>
    </location>
</feature>
<evidence type="ECO:0000259" key="2">
    <source>
        <dbReference type="SMART" id="SM00256"/>
    </source>
</evidence>
<dbReference type="SUPFAM" id="SSF81383">
    <property type="entry name" value="F-box domain"/>
    <property type="match status" value="1"/>
</dbReference>
<evidence type="ECO:0000256" key="1">
    <source>
        <dbReference type="SAM" id="MobiDB-lite"/>
    </source>
</evidence>
<dbReference type="Pfam" id="PF24750">
    <property type="entry name" value="b-prop_At3g26010-like"/>
    <property type="match status" value="1"/>
</dbReference>
<evidence type="ECO:0000313" key="4">
    <source>
        <dbReference type="Proteomes" id="UP001497457"/>
    </source>
</evidence>
<dbReference type="EMBL" id="OZ075118">
    <property type="protein sequence ID" value="CAL5090956.1"/>
    <property type="molecule type" value="Genomic_DNA"/>
</dbReference>
<dbReference type="PANTHER" id="PTHR35546">
    <property type="entry name" value="F-BOX PROTEIN INTERACTION DOMAIN PROTEIN-RELATED"/>
    <property type="match status" value="1"/>
</dbReference>
<dbReference type="Gene3D" id="1.20.1280.50">
    <property type="match status" value="1"/>
</dbReference>
<dbReference type="InterPro" id="IPR055290">
    <property type="entry name" value="At3g26010-like"/>
</dbReference>
<dbReference type="Proteomes" id="UP001497457">
    <property type="component" value="Chromosome 8b"/>
</dbReference>
<proteinExistence type="predicted"/>
<feature type="domain" description="F-box" evidence="2">
    <location>
        <begin position="25"/>
        <end position="65"/>
    </location>
</feature>
<dbReference type="PANTHER" id="PTHR35546:SF106">
    <property type="entry name" value="DUF1618 DOMAIN-CONTAINING PROTEIN"/>
    <property type="match status" value="1"/>
</dbReference>
<reference evidence="4" key="1">
    <citation type="submission" date="2024-06" db="EMBL/GenBank/DDBJ databases">
        <authorList>
            <person name="Ryan C."/>
        </authorList>
    </citation>
    <scope>NUCLEOTIDE SEQUENCE [LARGE SCALE GENOMIC DNA]</scope>
</reference>
<accession>A0ABC9GAA7</accession>
<keyword evidence="4" id="KW-1185">Reference proteome</keyword>
<dbReference type="InterPro" id="IPR001810">
    <property type="entry name" value="F-box_dom"/>
</dbReference>
<dbReference type="InterPro" id="IPR056592">
    <property type="entry name" value="Beta-prop_At3g26010-like"/>
</dbReference>
<sequence>MVSGGSETDRPDPNPKRGEVTVACPSDDTLVEILSRLPPKPRFRFKCVSKPWRDLIADRLRCRKFPQTLEGFFFGGTDDEKYGNFVDLLGRPSPLVDASFSFLTKQPEIEKINLLGSCNGLVLFGHGRASDIYDSLGYIVCNPATEQWVAMTRSGWTPFDDSEVICTYLIFDPTVSSHFELVQFTQDDEGVILIDDEGVMLNDDGDDDDKGAMEVRTYSSESRVWSGGKTIKLGAHRRILSYLGSPLVNGMLHFNVGHEYGKEDRIVAVDREVKKCRNIHWPEKHGEIILVGQSQGLLHCISRHTKTIETADLSVWVLVDYDTEEWVLKHSVSFAHLSGKSGRAHAFSFCFVSIHPHRNMVFFVPSESQKLMSYDMDSKEMCVLCTVGCDYPYVTQYVPYFSESPALGRKH</sequence>
<organism evidence="3 4">
    <name type="scientific">Urochloa decumbens</name>
    <dbReference type="NCBI Taxonomy" id="240449"/>
    <lineage>
        <taxon>Eukaryota</taxon>
        <taxon>Viridiplantae</taxon>
        <taxon>Streptophyta</taxon>
        <taxon>Embryophyta</taxon>
        <taxon>Tracheophyta</taxon>
        <taxon>Spermatophyta</taxon>
        <taxon>Magnoliopsida</taxon>
        <taxon>Liliopsida</taxon>
        <taxon>Poales</taxon>
        <taxon>Poaceae</taxon>
        <taxon>PACMAD clade</taxon>
        <taxon>Panicoideae</taxon>
        <taxon>Panicodae</taxon>
        <taxon>Paniceae</taxon>
        <taxon>Melinidinae</taxon>
        <taxon>Urochloa</taxon>
    </lineage>
</organism>
<evidence type="ECO:0000313" key="3">
    <source>
        <dbReference type="EMBL" id="CAL5090956.1"/>
    </source>
</evidence>
<dbReference type="AlphaFoldDB" id="A0ABC9GAA7"/>